<feature type="region of interest" description="Disordered" evidence="1">
    <location>
        <begin position="42"/>
        <end position="75"/>
    </location>
</feature>
<accession>A0A5B0N2L6</accession>
<evidence type="ECO:0000313" key="4">
    <source>
        <dbReference type="Proteomes" id="UP000324748"/>
    </source>
</evidence>
<evidence type="ECO:0000313" key="3">
    <source>
        <dbReference type="EMBL" id="KAA1094049.1"/>
    </source>
</evidence>
<dbReference type="AlphaFoldDB" id="A0A5B0N2L6"/>
<feature type="compositionally biased region" description="Low complexity" evidence="1">
    <location>
        <begin position="55"/>
        <end position="68"/>
    </location>
</feature>
<dbReference type="OrthoDB" id="1928087at2759"/>
<reference evidence="4 5" key="1">
    <citation type="submission" date="2019-05" db="EMBL/GenBank/DDBJ databases">
        <title>Emergence of the Ug99 lineage of the wheat stem rust pathogen through somatic hybridization.</title>
        <authorList>
            <person name="Li F."/>
            <person name="Upadhyaya N.M."/>
            <person name="Sperschneider J."/>
            <person name="Matny O."/>
            <person name="Nguyen-Phuc H."/>
            <person name="Mago R."/>
            <person name="Raley C."/>
            <person name="Miller M.E."/>
            <person name="Silverstein K.A.T."/>
            <person name="Henningsen E."/>
            <person name="Hirsch C.D."/>
            <person name="Visser B."/>
            <person name="Pretorius Z.A."/>
            <person name="Steffenson B.J."/>
            <person name="Schwessinger B."/>
            <person name="Dodds P.N."/>
            <person name="Figueroa M."/>
        </authorList>
    </citation>
    <scope>NUCLEOTIDE SEQUENCE [LARGE SCALE GENOMIC DNA]</scope>
    <source>
        <strain evidence="3">21-0</strain>
        <strain evidence="2 5">Ug99</strain>
    </source>
</reference>
<proteinExistence type="predicted"/>
<protein>
    <submittedName>
        <fullName evidence="2">DNA binding protein</fullName>
    </submittedName>
</protein>
<evidence type="ECO:0000313" key="5">
    <source>
        <dbReference type="Proteomes" id="UP000325313"/>
    </source>
</evidence>
<dbReference type="EMBL" id="VSWC01000079">
    <property type="protein sequence ID" value="KAA1094049.1"/>
    <property type="molecule type" value="Genomic_DNA"/>
</dbReference>
<evidence type="ECO:0000313" key="2">
    <source>
        <dbReference type="EMBL" id="KAA1083471.1"/>
    </source>
</evidence>
<evidence type="ECO:0000256" key="1">
    <source>
        <dbReference type="SAM" id="MobiDB-lite"/>
    </source>
</evidence>
<name>A0A5B0N2L6_PUCGR</name>
<dbReference type="Proteomes" id="UP000325313">
    <property type="component" value="Unassembled WGS sequence"/>
</dbReference>
<organism evidence="2 5">
    <name type="scientific">Puccinia graminis f. sp. tritici</name>
    <dbReference type="NCBI Taxonomy" id="56615"/>
    <lineage>
        <taxon>Eukaryota</taxon>
        <taxon>Fungi</taxon>
        <taxon>Dikarya</taxon>
        <taxon>Basidiomycota</taxon>
        <taxon>Pucciniomycotina</taxon>
        <taxon>Pucciniomycetes</taxon>
        <taxon>Pucciniales</taxon>
        <taxon>Pucciniaceae</taxon>
        <taxon>Puccinia</taxon>
    </lineage>
</organism>
<comment type="caution">
    <text evidence="2">The sequence shown here is derived from an EMBL/GenBank/DDBJ whole genome shotgun (WGS) entry which is preliminary data.</text>
</comment>
<gene>
    <name evidence="2" type="primary">HOP1_9</name>
    <name evidence="3" type="synonym">HOP1_3</name>
    <name evidence="3" type="ORF">PGT21_007789</name>
    <name evidence="2" type="ORF">PGTUg99_034538</name>
</gene>
<dbReference type="EMBL" id="VDEP01000438">
    <property type="protein sequence ID" value="KAA1083471.1"/>
    <property type="molecule type" value="Genomic_DNA"/>
</dbReference>
<sequence length="75" mass="8066">MIVNESYEQKQLRDTLYFMPGTGTEAKLLAKLENGAKEIDADEQMNRGEDECMDSGSVSSPASTSLSSVAVGGIY</sequence>
<dbReference type="Proteomes" id="UP000324748">
    <property type="component" value="Unassembled WGS sequence"/>
</dbReference>
<keyword evidence="4" id="KW-1185">Reference proteome</keyword>